<dbReference type="PANTHER" id="PTHR33048:SF47">
    <property type="entry name" value="INTEGRAL MEMBRANE PROTEIN-RELATED"/>
    <property type="match status" value="1"/>
</dbReference>
<feature type="transmembrane region" description="Helical" evidence="6">
    <location>
        <begin position="82"/>
        <end position="108"/>
    </location>
</feature>
<organism evidence="8 9">
    <name type="scientific">Collybiopsis confluens</name>
    <dbReference type="NCBI Taxonomy" id="2823264"/>
    <lineage>
        <taxon>Eukaryota</taxon>
        <taxon>Fungi</taxon>
        <taxon>Dikarya</taxon>
        <taxon>Basidiomycota</taxon>
        <taxon>Agaricomycotina</taxon>
        <taxon>Agaricomycetes</taxon>
        <taxon>Agaricomycetidae</taxon>
        <taxon>Agaricales</taxon>
        <taxon>Marasmiineae</taxon>
        <taxon>Omphalotaceae</taxon>
        <taxon>Collybiopsis</taxon>
    </lineage>
</organism>
<dbReference type="AlphaFoldDB" id="A0A8H5I0H0"/>
<name>A0A8H5I0H0_9AGAR</name>
<gene>
    <name evidence="8" type="ORF">D9757_001005</name>
</gene>
<dbReference type="InterPro" id="IPR052337">
    <property type="entry name" value="SAT4-like"/>
</dbReference>
<comment type="similarity">
    <text evidence="5">Belongs to the SAT4 family.</text>
</comment>
<dbReference type="Pfam" id="PF20684">
    <property type="entry name" value="Fung_rhodopsin"/>
    <property type="match status" value="1"/>
</dbReference>
<feature type="transmembrane region" description="Helical" evidence="6">
    <location>
        <begin position="167"/>
        <end position="186"/>
    </location>
</feature>
<evidence type="ECO:0000313" key="9">
    <source>
        <dbReference type="Proteomes" id="UP000518752"/>
    </source>
</evidence>
<feature type="transmembrane region" description="Helical" evidence="6">
    <location>
        <begin position="12"/>
        <end position="31"/>
    </location>
</feature>
<keyword evidence="3 6" id="KW-1133">Transmembrane helix</keyword>
<dbReference type="GO" id="GO:0016020">
    <property type="term" value="C:membrane"/>
    <property type="evidence" value="ECO:0007669"/>
    <property type="project" value="UniProtKB-SubCell"/>
</dbReference>
<comment type="caution">
    <text evidence="8">The sequence shown here is derived from an EMBL/GenBank/DDBJ whole genome shotgun (WGS) entry which is preliminary data.</text>
</comment>
<feature type="transmembrane region" description="Helical" evidence="6">
    <location>
        <begin position="198"/>
        <end position="220"/>
    </location>
</feature>
<evidence type="ECO:0000256" key="4">
    <source>
        <dbReference type="ARBA" id="ARBA00023136"/>
    </source>
</evidence>
<evidence type="ECO:0000256" key="1">
    <source>
        <dbReference type="ARBA" id="ARBA00004141"/>
    </source>
</evidence>
<dbReference type="PANTHER" id="PTHR33048">
    <property type="entry name" value="PTH11-LIKE INTEGRAL MEMBRANE PROTEIN (AFU_ORTHOLOGUE AFUA_5G11245)"/>
    <property type="match status" value="1"/>
</dbReference>
<sequence>MTPGSFTKANRIFTLVFLGAAQITTVARIYIRFRHRRLWWDDGWAFLTMVLTMMITVAVFVTGNPDAGPIGSHNRRIKVIQFWIIMICYSFGAWFARITLILSTVRLIPTIFTLRKISEWAFICFLLMCLGVSSAKVYFCASNKSWHNLRAPVCQLTSNAPLAIGELATFLVADTILVAIPLRLLYRIALPSGKRRMLLLMFSANMITSIVAVLRVVFLINYSSPSPSLTLAIKAEVGTALIVANLAILTPYVYRLINSEGDFDSKPDTYYRSFQPDGGIVMRRVSDLAPDGQNGDSRPHPPVFRI</sequence>
<dbReference type="InterPro" id="IPR049326">
    <property type="entry name" value="Rhodopsin_dom_fungi"/>
</dbReference>
<dbReference type="EMBL" id="JAACJN010000004">
    <property type="protein sequence ID" value="KAF5392794.1"/>
    <property type="molecule type" value="Genomic_DNA"/>
</dbReference>
<evidence type="ECO:0000313" key="8">
    <source>
        <dbReference type="EMBL" id="KAF5392794.1"/>
    </source>
</evidence>
<reference evidence="8 9" key="1">
    <citation type="journal article" date="2020" name="ISME J.">
        <title>Uncovering the hidden diversity of litter-decomposition mechanisms in mushroom-forming fungi.</title>
        <authorList>
            <person name="Floudas D."/>
            <person name="Bentzer J."/>
            <person name="Ahren D."/>
            <person name="Johansson T."/>
            <person name="Persson P."/>
            <person name="Tunlid A."/>
        </authorList>
    </citation>
    <scope>NUCLEOTIDE SEQUENCE [LARGE SCALE GENOMIC DNA]</scope>
    <source>
        <strain evidence="8 9">CBS 406.79</strain>
    </source>
</reference>
<feature type="transmembrane region" description="Helical" evidence="6">
    <location>
        <begin position="240"/>
        <end position="257"/>
    </location>
</feature>
<keyword evidence="9" id="KW-1185">Reference proteome</keyword>
<proteinExistence type="inferred from homology"/>
<feature type="domain" description="Rhodopsin" evidence="7">
    <location>
        <begin position="27"/>
        <end position="250"/>
    </location>
</feature>
<evidence type="ECO:0000256" key="5">
    <source>
        <dbReference type="ARBA" id="ARBA00038359"/>
    </source>
</evidence>
<keyword evidence="2 6" id="KW-0812">Transmembrane</keyword>
<accession>A0A8H5I0H0</accession>
<protein>
    <recommendedName>
        <fullName evidence="7">Rhodopsin domain-containing protein</fullName>
    </recommendedName>
</protein>
<evidence type="ECO:0000256" key="3">
    <source>
        <dbReference type="ARBA" id="ARBA00022989"/>
    </source>
</evidence>
<dbReference type="OrthoDB" id="3229610at2759"/>
<feature type="transmembrane region" description="Helical" evidence="6">
    <location>
        <begin position="120"/>
        <end position="139"/>
    </location>
</feature>
<evidence type="ECO:0000259" key="7">
    <source>
        <dbReference type="Pfam" id="PF20684"/>
    </source>
</evidence>
<keyword evidence="4 6" id="KW-0472">Membrane</keyword>
<dbReference type="Proteomes" id="UP000518752">
    <property type="component" value="Unassembled WGS sequence"/>
</dbReference>
<feature type="transmembrane region" description="Helical" evidence="6">
    <location>
        <begin position="43"/>
        <end position="62"/>
    </location>
</feature>
<evidence type="ECO:0000256" key="6">
    <source>
        <dbReference type="SAM" id="Phobius"/>
    </source>
</evidence>
<evidence type="ECO:0000256" key="2">
    <source>
        <dbReference type="ARBA" id="ARBA00022692"/>
    </source>
</evidence>
<comment type="subcellular location">
    <subcellularLocation>
        <location evidence="1">Membrane</location>
        <topology evidence="1">Multi-pass membrane protein</topology>
    </subcellularLocation>
</comment>